<organism evidence="2 3">
    <name type="scientific">Sporosarcina ureae</name>
    <dbReference type="NCBI Taxonomy" id="1571"/>
    <lineage>
        <taxon>Bacteria</taxon>
        <taxon>Bacillati</taxon>
        <taxon>Bacillota</taxon>
        <taxon>Bacilli</taxon>
        <taxon>Bacillales</taxon>
        <taxon>Caryophanaceae</taxon>
        <taxon>Sporosarcina</taxon>
    </lineage>
</organism>
<keyword evidence="3" id="KW-1185">Reference proteome</keyword>
<gene>
    <name evidence="2" type="ORF">SporoS204_07600</name>
</gene>
<reference evidence="2 3" key="1">
    <citation type="submission" date="2016-04" db="EMBL/GenBank/DDBJ databases">
        <title>Comparative Genomics and Epigenetics of Sporosarcina ureae.</title>
        <authorList>
            <person name="Oliver A.S."/>
            <person name="Cooper K.K."/>
        </authorList>
    </citation>
    <scope>NUCLEOTIDE SEQUENCE [LARGE SCALE GENOMIC DNA]</scope>
    <source>
        <strain evidence="2 3">S204</strain>
    </source>
</reference>
<protein>
    <recommendedName>
        <fullName evidence="1">Phage conserved hypothetical protein C-terminal domain-containing protein</fullName>
    </recommendedName>
</protein>
<evidence type="ECO:0000313" key="2">
    <source>
        <dbReference type="EMBL" id="ARF14022.1"/>
    </source>
</evidence>
<dbReference type="Proteomes" id="UP000192486">
    <property type="component" value="Chromosome"/>
</dbReference>
<proteinExistence type="predicted"/>
<dbReference type="NCBIfam" id="TIGR02220">
    <property type="entry name" value="phg_TIGR02220"/>
    <property type="match status" value="1"/>
</dbReference>
<dbReference type="EMBL" id="CP015108">
    <property type="protein sequence ID" value="ARF14022.1"/>
    <property type="molecule type" value="Genomic_DNA"/>
</dbReference>
<feature type="domain" description="Phage conserved hypothetical protein C-terminal" evidence="1">
    <location>
        <begin position="161"/>
        <end position="234"/>
    </location>
</feature>
<sequence length="268" mass="32123">MKRKIQDIKIPFSPQFAAIVGTNEALFLQQLHYRLQISKNINDGHRWVYNTYEEWTHEFPCWKAHVMKRLVKKLETDELIITSEYNKMPMDRTKWYRINYEKLSQTCGEFVPFERTEMVDRVEQKRLSEENVLLPAITKELKHTTKKKRYSEKDLATISSVIEYLNQKAFKRFKDNTNTTRDLLHERIEEGYTLDDFKLVIDTKVAQWLHHPQFRHYLQPSTLFKAEKFENYLNEAPVDMVRSIVLKAYVSPTLDFEKGENAYELRTC</sequence>
<dbReference type="InterPro" id="IPR011741">
    <property type="entry name" value="Phg_2220_C"/>
</dbReference>
<dbReference type="RefSeq" id="WP_051210601.1">
    <property type="nucleotide sequence ID" value="NZ_CP015108.1"/>
</dbReference>
<evidence type="ECO:0000313" key="3">
    <source>
        <dbReference type="Proteomes" id="UP000192486"/>
    </source>
</evidence>
<evidence type="ECO:0000259" key="1">
    <source>
        <dbReference type="Pfam" id="PF09524"/>
    </source>
</evidence>
<name>A0ABN4YQ97_SPOUR</name>
<dbReference type="Pfam" id="PF09524">
    <property type="entry name" value="Phg_2220_C"/>
    <property type="match status" value="1"/>
</dbReference>
<accession>A0ABN4YQ97</accession>